<keyword evidence="2" id="KW-0547">Nucleotide-binding</keyword>
<dbReference type="Gene3D" id="1.10.1420.10">
    <property type="match status" value="3"/>
</dbReference>
<name>A0A9W7G2C6_9STRA</name>
<dbReference type="PANTHER" id="PTHR11361">
    <property type="entry name" value="DNA MISMATCH REPAIR PROTEIN MUTS FAMILY MEMBER"/>
    <property type="match status" value="1"/>
</dbReference>
<dbReference type="InterPro" id="IPR027417">
    <property type="entry name" value="P-loop_NTPase"/>
</dbReference>
<dbReference type="InterPro" id="IPR007696">
    <property type="entry name" value="DNA_mismatch_repair_MutS_core"/>
</dbReference>
<feature type="domain" description="DNA mismatch repair proteins mutS family" evidence="7">
    <location>
        <begin position="667"/>
        <end position="863"/>
    </location>
</feature>
<feature type="region of interest" description="Disordered" evidence="5">
    <location>
        <begin position="406"/>
        <end position="426"/>
    </location>
</feature>
<dbReference type="SMART" id="SM00533">
    <property type="entry name" value="MUTSd"/>
    <property type="match status" value="1"/>
</dbReference>
<reference evidence="9" key="1">
    <citation type="journal article" date="2023" name="Commun. Biol.">
        <title>Genome analysis of Parmales, the sister group of diatoms, reveals the evolutionary specialization of diatoms from phago-mixotrophs to photoautotrophs.</title>
        <authorList>
            <person name="Ban H."/>
            <person name="Sato S."/>
            <person name="Yoshikawa S."/>
            <person name="Yamada K."/>
            <person name="Nakamura Y."/>
            <person name="Ichinomiya M."/>
            <person name="Sato N."/>
            <person name="Blanc-Mathieu R."/>
            <person name="Endo H."/>
            <person name="Kuwata A."/>
            <person name="Ogata H."/>
        </authorList>
    </citation>
    <scope>NUCLEOTIDE SEQUENCE [LARGE SCALE GENOMIC DNA]</scope>
</reference>
<feature type="compositionally biased region" description="Polar residues" evidence="5">
    <location>
        <begin position="1"/>
        <end position="11"/>
    </location>
</feature>
<dbReference type="Proteomes" id="UP001165065">
    <property type="component" value="Unassembled WGS sequence"/>
</dbReference>
<dbReference type="Gene3D" id="3.40.50.300">
    <property type="entry name" value="P-loop containing nucleotide triphosphate hydrolases"/>
    <property type="match status" value="1"/>
</dbReference>
<feature type="domain" description="DNA mismatch repair protein MutS core" evidence="6">
    <location>
        <begin position="254"/>
        <end position="645"/>
    </location>
</feature>
<dbReference type="OrthoDB" id="276261at2759"/>
<accession>A0A9W7G2C6</accession>
<protein>
    <recommendedName>
        <fullName evidence="10">DNA mismatch repair proteins mutS family domain-containing protein</fullName>
    </recommendedName>
</protein>
<keyword evidence="4" id="KW-0238">DNA-binding</keyword>
<dbReference type="Pfam" id="PF05192">
    <property type="entry name" value="MutS_III"/>
    <property type="match status" value="1"/>
</dbReference>
<dbReference type="SUPFAM" id="SSF52540">
    <property type="entry name" value="P-loop containing nucleoside triphosphate hydrolases"/>
    <property type="match status" value="1"/>
</dbReference>
<dbReference type="GO" id="GO:0140664">
    <property type="term" value="F:ATP-dependent DNA damage sensor activity"/>
    <property type="evidence" value="ECO:0007669"/>
    <property type="project" value="InterPro"/>
</dbReference>
<dbReference type="GO" id="GO:0030983">
    <property type="term" value="F:mismatched DNA binding"/>
    <property type="evidence" value="ECO:0007669"/>
    <property type="project" value="InterPro"/>
</dbReference>
<evidence type="ECO:0000256" key="5">
    <source>
        <dbReference type="SAM" id="MobiDB-lite"/>
    </source>
</evidence>
<dbReference type="InterPro" id="IPR000432">
    <property type="entry name" value="DNA_mismatch_repair_MutS_C"/>
</dbReference>
<evidence type="ECO:0000256" key="2">
    <source>
        <dbReference type="ARBA" id="ARBA00022741"/>
    </source>
</evidence>
<dbReference type="SUPFAM" id="SSF48334">
    <property type="entry name" value="DNA repair protein MutS, domain III"/>
    <property type="match status" value="1"/>
</dbReference>
<keyword evidence="9" id="KW-1185">Reference proteome</keyword>
<evidence type="ECO:0008006" key="10">
    <source>
        <dbReference type="Google" id="ProtNLM"/>
    </source>
</evidence>
<evidence type="ECO:0000256" key="1">
    <source>
        <dbReference type="ARBA" id="ARBA00006271"/>
    </source>
</evidence>
<evidence type="ECO:0000256" key="4">
    <source>
        <dbReference type="ARBA" id="ARBA00023125"/>
    </source>
</evidence>
<dbReference type="InterPro" id="IPR036187">
    <property type="entry name" value="DNA_mismatch_repair_MutS_sf"/>
</dbReference>
<dbReference type="GO" id="GO:0005524">
    <property type="term" value="F:ATP binding"/>
    <property type="evidence" value="ECO:0007669"/>
    <property type="project" value="UniProtKB-KW"/>
</dbReference>
<comment type="caution">
    <text evidence="8">The sequence shown here is derived from an EMBL/GenBank/DDBJ whole genome shotgun (WGS) entry which is preliminary data.</text>
</comment>
<dbReference type="PANTHER" id="PTHR11361:SF148">
    <property type="entry name" value="DNA MISMATCH REPAIR PROTEIN MSH6"/>
    <property type="match status" value="1"/>
</dbReference>
<dbReference type="EMBL" id="BRYA01000684">
    <property type="protein sequence ID" value="GMI29564.1"/>
    <property type="molecule type" value="Genomic_DNA"/>
</dbReference>
<organism evidence="8 9">
    <name type="scientific">Triparma columacea</name>
    <dbReference type="NCBI Taxonomy" id="722753"/>
    <lineage>
        <taxon>Eukaryota</taxon>
        <taxon>Sar</taxon>
        <taxon>Stramenopiles</taxon>
        <taxon>Ochrophyta</taxon>
        <taxon>Bolidophyceae</taxon>
        <taxon>Parmales</taxon>
        <taxon>Triparmaceae</taxon>
        <taxon>Triparma</taxon>
    </lineage>
</organism>
<gene>
    <name evidence="8" type="ORF">TrCOL_g1092</name>
</gene>
<dbReference type="GO" id="GO:0006298">
    <property type="term" value="P:mismatch repair"/>
    <property type="evidence" value="ECO:0007669"/>
    <property type="project" value="InterPro"/>
</dbReference>
<proteinExistence type="inferred from homology"/>
<dbReference type="Pfam" id="PF00488">
    <property type="entry name" value="MutS_V"/>
    <property type="match status" value="1"/>
</dbReference>
<evidence type="ECO:0000313" key="9">
    <source>
        <dbReference type="Proteomes" id="UP001165065"/>
    </source>
</evidence>
<evidence type="ECO:0000259" key="7">
    <source>
        <dbReference type="SMART" id="SM00534"/>
    </source>
</evidence>
<sequence length="952" mass="103322">MTLTPTFSTAGRSKRSLTPIASDVNKTSSKKGPAKVTSGRGGYFGTPSASKSVANNAHNSRKSSHCICSVIENLARETAIASIDVLNPTMLIILKQANSLSYNETLMALDVLQPDEIVLNEARKSSPLASKISSYYNARGGPVPQDDSGQRENLGETATVVKLISRAYFDQTKGAELLTRLLRVSTFSPDMLTEFIVPSAANAALTYCQGTTSVAFAPHCLSVSINASELNSRMSIDRSTIMHLELLTNSRSANKKQSLFHTIDNTVTSVGSHLLRSNLIAPSISEPTINARLDFVDLFLGNENLFYSILEGLQRLPDLERMLSGLIVKDRSVDKANVTVQQTAQGIESLIAIKTTLENIPSIAIEIAGVVEEARMLAKLKASEEGAGESAVDAARSPLQVRAPPVIETPQSTKSEGTTSTTATTGENKYQLAEAIIERFAEEELGEVLEAVKETFTESTVHSKNKHAMRHQECFALRPGTDGMMDVLRKAFLANVDDIYTCADKLADTAEITVSVRVKAQRGYYLCIPIEFANHLPNEVIQPVKSGKFIHCTTNEVFSLNARAQENVKDLLVLTNHRIQEVLDFARERIEALCNMTDAIALLDLCHGFADVVASSRKKWCRPVVAEGEGSLAIKQGRYAIDFENLGGKNALPRDFVPNDTFANQDNNFTLVSGVNGGGKSTYLKQIGLIVVLAQIGCYVPAEEAFVPLRDMLCTRIGTGDDFEHNISSFMLEMKEAAYICENITSKSLVLIDELGRATSNEDGVAVAWAVAEHLLMSDSITFFVTHYAGLNGLETLYENVGCISFGECVVSAGEGGLETRKLVYSHKVIPESCKVESNYGIDMAKVCGWQDDVVEKARLIRGYIVDRIGGDGGVKLDVRSGERGAEIREKLARAKRSLAVLVQKGGRELSVAAKRDYLALVYSKIEGDGGGSGESLEYLRGLREAGIEKAA</sequence>
<comment type="similarity">
    <text evidence="1">Belongs to the DNA mismatch repair MutS family.</text>
</comment>
<evidence type="ECO:0000259" key="6">
    <source>
        <dbReference type="SMART" id="SM00533"/>
    </source>
</evidence>
<evidence type="ECO:0000256" key="3">
    <source>
        <dbReference type="ARBA" id="ARBA00022840"/>
    </source>
</evidence>
<feature type="compositionally biased region" description="Low complexity" evidence="5">
    <location>
        <begin position="412"/>
        <end position="426"/>
    </location>
</feature>
<dbReference type="AlphaFoldDB" id="A0A9W7G2C6"/>
<feature type="region of interest" description="Disordered" evidence="5">
    <location>
        <begin position="1"/>
        <end position="43"/>
    </location>
</feature>
<dbReference type="InterPro" id="IPR045076">
    <property type="entry name" value="MutS"/>
</dbReference>
<dbReference type="GO" id="GO:0032301">
    <property type="term" value="C:MutSalpha complex"/>
    <property type="evidence" value="ECO:0007669"/>
    <property type="project" value="TreeGrafter"/>
</dbReference>
<keyword evidence="3" id="KW-0067">ATP-binding</keyword>
<evidence type="ECO:0000313" key="8">
    <source>
        <dbReference type="EMBL" id="GMI29564.1"/>
    </source>
</evidence>
<dbReference type="SMART" id="SM00534">
    <property type="entry name" value="MUTSac"/>
    <property type="match status" value="1"/>
</dbReference>